<organism evidence="1 2">
    <name type="scientific">Reticulomyxa filosa</name>
    <dbReference type="NCBI Taxonomy" id="46433"/>
    <lineage>
        <taxon>Eukaryota</taxon>
        <taxon>Sar</taxon>
        <taxon>Rhizaria</taxon>
        <taxon>Retaria</taxon>
        <taxon>Foraminifera</taxon>
        <taxon>Monothalamids</taxon>
        <taxon>Reticulomyxidae</taxon>
        <taxon>Reticulomyxa</taxon>
    </lineage>
</organism>
<evidence type="ECO:0000313" key="2">
    <source>
        <dbReference type="Proteomes" id="UP000023152"/>
    </source>
</evidence>
<comment type="caution">
    <text evidence="1">The sequence shown here is derived from an EMBL/GenBank/DDBJ whole genome shotgun (WGS) entry which is preliminary data.</text>
</comment>
<name>X6PFS6_RETFI</name>
<evidence type="ECO:0000313" key="1">
    <source>
        <dbReference type="EMBL" id="ETO36542.1"/>
    </source>
</evidence>
<gene>
    <name evidence="1" type="ORF">RFI_00520</name>
</gene>
<keyword evidence="2" id="KW-1185">Reference proteome</keyword>
<accession>X6PFS6</accession>
<sequence length="136" mass="15656">MLQFCLIINNIFTLDEDFSSKKKGFPVQIQKKKQVQLNILTKAFEVGPDLPKSYCLAQCIAFKDLFVDDIKLTIVASKDKEIVTLNNLIEKSEEAKYKYIEKLQNEIKKLKKRIHIGITVDNDNNNNNSMTIIMTS</sequence>
<protein>
    <submittedName>
        <fullName evidence="1">Uncharacterized protein</fullName>
    </submittedName>
</protein>
<proteinExistence type="predicted"/>
<dbReference type="EMBL" id="ASPP01000556">
    <property type="protein sequence ID" value="ETO36542.1"/>
    <property type="molecule type" value="Genomic_DNA"/>
</dbReference>
<dbReference type="Proteomes" id="UP000023152">
    <property type="component" value="Unassembled WGS sequence"/>
</dbReference>
<dbReference type="AlphaFoldDB" id="X6PFS6"/>
<reference evidence="1 2" key="1">
    <citation type="journal article" date="2013" name="Curr. Biol.">
        <title>The Genome of the Foraminiferan Reticulomyxa filosa.</title>
        <authorList>
            <person name="Glockner G."/>
            <person name="Hulsmann N."/>
            <person name="Schleicher M."/>
            <person name="Noegel A.A."/>
            <person name="Eichinger L."/>
            <person name="Gallinger C."/>
            <person name="Pawlowski J."/>
            <person name="Sierra R."/>
            <person name="Euteneuer U."/>
            <person name="Pillet L."/>
            <person name="Moustafa A."/>
            <person name="Platzer M."/>
            <person name="Groth M."/>
            <person name="Szafranski K."/>
            <person name="Schliwa M."/>
        </authorList>
    </citation>
    <scope>NUCLEOTIDE SEQUENCE [LARGE SCALE GENOMIC DNA]</scope>
</reference>